<proteinExistence type="predicted"/>
<reference evidence="1" key="2">
    <citation type="submission" date="2020-05" db="UniProtKB">
        <authorList>
            <consortium name="EnsemblMetazoa"/>
        </authorList>
    </citation>
    <scope>IDENTIFICATION</scope>
    <source>
        <strain evidence="1">IAEA</strain>
    </source>
</reference>
<accession>A0A1A9Z8X7</accession>
<evidence type="ECO:0000313" key="2">
    <source>
        <dbReference type="Proteomes" id="UP000092445"/>
    </source>
</evidence>
<keyword evidence="2" id="KW-1185">Reference proteome</keyword>
<protein>
    <submittedName>
        <fullName evidence="1">Uncharacterized protein</fullName>
    </submittedName>
</protein>
<dbReference type="VEuPathDB" id="VectorBase:GPAI007388"/>
<dbReference type="AlphaFoldDB" id="A0A1A9Z8X7"/>
<dbReference type="EnsemblMetazoa" id="GPAI007388-RA">
    <property type="protein sequence ID" value="GPAI007388-PA"/>
    <property type="gene ID" value="GPAI007388"/>
</dbReference>
<organism evidence="1 2">
    <name type="scientific">Glossina pallidipes</name>
    <name type="common">Tsetse fly</name>
    <dbReference type="NCBI Taxonomy" id="7398"/>
    <lineage>
        <taxon>Eukaryota</taxon>
        <taxon>Metazoa</taxon>
        <taxon>Ecdysozoa</taxon>
        <taxon>Arthropoda</taxon>
        <taxon>Hexapoda</taxon>
        <taxon>Insecta</taxon>
        <taxon>Pterygota</taxon>
        <taxon>Neoptera</taxon>
        <taxon>Endopterygota</taxon>
        <taxon>Diptera</taxon>
        <taxon>Brachycera</taxon>
        <taxon>Muscomorpha</taxon>
        <taxon>Hippoboscoidea</taxon>
        <taxon>Glossinidae</taxon>
        <taxon>Glossina</taxon>
    </lineage>
</organism>
<dbReference type="Proteomes" id="UP000092445">
    <property type="component" value="Unassembled WGS sequence"/>
</dbReference>
<reference evidence="2" key="1">
    <citation type="submission" date="2014-03" db="EMBL/GenBank/DDBJ databases">
        <authorList>
            <person name="Aksoy S."/>
            <person name="Warren W."/>
            <person name="Wilson R.K."/>
        </authorList>
    </citation>
    <scope>NUCLEOTIDE SEQUENCE [LARGE SCALE GENOMIC DNA]</scope>
    <source>
        <strain evidence="2">IAEA</strain>
    </source>
</reference>
<name>A0A1A9Z8X7_GLOPL</name>
<evidence type="ECO:0000313" key="1">
    <source>
        <dbReference type="EnsemblMetazoa" id="GPAI007388-PA"/>
    </source>
</evidence>
<sequence length="131" mass="14348">MKPSGTNSQPLCSFLTSADRRPSRRFFFRKPYHSKTLMSNPYSMLRVLYANMATCIGNNERRIHFFNCSIPGGSTTAVMGFHEACLPASTVPYFIVGIKHVTKPVGEGTLTDGTSASGYTPSDSVDNFGHC</sequence>